<dbReference type="InterPro" id="IPR029464">
    <property type="entry name" value="HSDR_N"/>
</dbReference>
<dbReference type="InterPro" id="IPR014001">
    <property type="entry name" value="Helicase_ATP-bd"/>
</dbReference>
<dbReference type="CDD" id="cd18032">
    <property type="entry name" value="DEXHc_RE_I_III_res"/>
    <property type="match status" value="1"/>
</dbReference>
<dbReference type="InterPro" id="IPR050742">
    <property type="entry name" value="Helicase_Restrict-Modif_Enz"/>
</dbReference>
<comment type="caution">
    <text evidence="2">The sequence shown here is derived from an EMBL/GenBank/DDBJ whole genome shotgun (WGS) entry which is preliminary data.</text>
</comment>
<dbReference type="PANTHER" id="PTHR47396:SF1">
    <property type="entry name" value="ATP-DEPENDENT HELICASE IRC3-RELATED"/>
    <property type="match status" value="1"/>
</dbReference>
<dbReference type="PROSITE" id="PS51192">
    <property type="entry name" value="HELICASE_ATP_BIND_1"/>
    <property type="match status" value="1"/>
</dbReference>
<dbReference type="SMART" id="SM00487">
    <property type="entry name" value="DEXDc"/>
    <property type="match status" value="1"/>
</dbReference>
<dbReference type="InterPro" id="IPR027417">
    <property type="entry name" value="P-loop_NTPase"/>
</dbReference>
<dbReference type="Proteomes" id="UP001308776">
    <property type="component" value="Unassembled WGS sequence"/>
</dbReference>
<evidence type="ECO:0000259" key="1">
    <source>
        <dbReference type="PROSITE" id="PS51192"/>
    </source>
</evidence>
<keyword evidence="3" id="KW-1185">Reference proteome</keyword>
<dbReference type="Gene3D" id="3.90.1570.30">
    <property type="match status" value="1"/>
</dbReference>
<dbReference type="GO" id="GO:0004386">
    <property type="term" value="F:helicase activity"/>
    <property type="evidence" value="ECO:0007669"/>
    <property type="project" value="UniProtKB-KW"/>
</dbReference>
<protein>
    <submittedName>
        <fullName evidence="2">DEAD/DEAH box helicase family protein</fullName>
    </submittedName>
</protein>
<keyword evidence="2" id="KW-0547">Nucleotide-binding</keyword>
<gene>
    <name evidence="2" type="ORF">OW717_04665</name>
</gene>
<dbReference type="Pfam" id="PF04851">
    <property type="entry name" value="ResIII"/>
    <property type="match status" value="1"/>
</dbReference>
<name>A0ABU6FMP8_9PROT</name>
<dbReference type="PANTHER" id="PTHR47396">
    <property type="entry name" value="TYPE I RESTRICTION ENZYME ECOKI R PROTEIN"/>
    <property type="match status" value="1"/>
</dbReference>
<dbReference type="SUPFAM" id="SSF52540">
    <property type="entry name" value="P-loop containing nucleoside triphosphate hydrolases"/>
    <property type="match status" value="2"/>
</dbReference>
<sequence length="785" mass="88890">MPDKEATARIKINKLLEAAGWRFFADGSAPANIRLEPSITIKSTDLDALGANFEKSTKGFVDFLLLDAKGFPLLVLEAKAEDKNPLVGKEQARKYAKSQNCRFVILSNGNLHYFWDLERGSPYVITSFPTPDSVTGYQKVTPNPQRLIEEQVGEDYIVRTQRPNYAAEAAWQNEAERPGYIQANKLRFLRPYQLKAIHSLQAAVGDGKDRFLFEMATGTGKTLTAAAVIKLFLRSGNVRRVLFLVDRLELEDQAKKSFNDVLSADYQTVIYKENRDDWRRAEIVVTTVQSLLFNNKYQKLFSPTDFDLVISDEAHRSIGGNARAVFDYFIGYKLGLTATPRDYLRRFDGAKPGTRDPREAERRLLLDTYRTFGCENSQPTFRYSLLDGVKEGFLINPTVVDARTEVTTTLLSEEGFVVSFTDDTGEDQQQAFKQREFEKRFFADTTNQLLCKTFLENALRDPVSGEIGKSIIFAVSQNHAAKLAQILNQMADRMFPAKYQSDFAVQVTSQIPDAQQFTINFANNNLLGSGNFIPTYKTSKARICVTVGMMTTGYDCTDILNIGLFRPIFSPTDFIQIKGRGTRKHDFRAALFDDTIKEGVQQPIKTAFKLFDFFANCEYFEEDFNYDEVLKLPPPKGKGSGGQGPVVVGGTYEHLGADIVLMVKEETIGYEGMKIDRMFFEKFEDVVRANDTVAAAVEAGQWDRVIDYVNREVFDKPEEYYTLDKLRKAAAVDRRLTLREILEKVFGLIPRFKSKDELLEEEFSKFVADRVPEPPSARVIVNFGV</sequence>
<keyword evidence="2" id="KW-0347">Helicase</keyword>
<keyword evidence="2" id="KW-0067">ATP-binding</keyword>
<dbReference type="EMBL" id="JAQGFR010000109">
    <property type="protein sequence ID" value="MEB8513329.1"/>
    <property type="molecule type" value="Genomic_DNA"/>
</dbReference>
<organism evidence="2 3">
    <name type="scientific">Acidithiobacillus ferriphilus</name>
    <dbReference type="NCBI Taxonomy" id="1689834"/>
    <lineage>
        <taxon>Bacteria</taxon>
        <taxon>Pseudomonadati</taxon>
        <taxon>Pseudomonadota</taxon>
        <taxon>Acidithiobacillia</taxon>
        <taxon>Acidithiobacillales</taxon>
        <taxon>Acidithiobacillaceae</taxon>
        <taxon>Acidithiobacillus</taxon>
    </lineage>
</organism>
<dbReference type="Gene3D" id="3.40.50.300">
    <property type="entry name" value="P-loop containing nucleotide triphosphate hydrolases"/>
    <property type="match status" value="2"/>
</dbReference>
<feature type="domain" description="Helicase ATP-binding" evidence="1">
    <location>
        <begin position="202"/>
        <end position="358"/>
    </location>
</feature>
<proteinExistence type="predicted"/>
<dbReference type="Pfam" id="PF13588">
    <property type="entry name" value="HSDR_N_2"/>
    <property type="match status" value="1"/>
</dbReference>
<keyword evidence="2" id="KW-0378">Hydrolase</keyword>
<evidence type="ECO:0000313" key="2">
    <source>
        <dbReference type="EMBL" id="MEB8513329.1"/>
    </source>
</evidence>
<evidence type="ECO:0000313" key="3">
    <source>
        <dbReference type="Proteomes" id="UP001308776"/>
    </source>
</evidence>
<dbReference type="RefSeq" id="WP_196762970.1">
    <property type="nucleotide sequence ID" value="NZ_JAQGFK010000162.1"/>
</dbReference>
<accession>A0ABU6FMP8</accession>
<reference evidence="2 3" key="1">
    <citation type="submission" date="2022-11" db="EMBL/GenBank/DDBJ databases">
        <title>Comparative genomics analysis of Acidithiobacillus ferriphilus.</title>
        <authorList>
            <person name="Ma L."/>
        </authorList>
    </citation>
    <scope>NUCLEOTIDE SEQUENCE [LARGE SCALE GENOMIC DNA]</scope>
    <source>
        <strain evidence="2 3">DY15</strain>
    </source>
</reference>
<dbReference type="InterPro" id="IPR006935">
    <property type="entry name" value="Helicase/UvrB_N"/>
</dbReference>